<dbReference type="SUPFAM" id="SSF55874">
    <property type="entry name" value="ATPase domain of HSP90 chaperone/DNA topoisomerase II/histidine kinase"/>
    <property type="match status" value="1"/>
</dbReference>
<reference evidence="11" key="1">
    <citation type="submission" date="2017-09" db="EMBL/GenBank/DDBJ databases">
        <title>Depth-based differentiation of microbial function through sediment-hosted aquifers and enrichment of novel symbionts in the deep terrestrial subsurface.</title>
        <authorList>
            <person name="Probst A.J."/>
            <person name="Ladd B."/>
            <person name="Jarett J.K."/>
            <person name="Geller-Mcgrath D.E."/>
            <person name="Sieber C.M.K."/>
            <person name="Emerson J.B."/>
            <person name="Anantharaman K."/>
            <person name="Thomas B.C."/>
            <person name="Malmstrom R."/>
            <person name="Stieglmeier M."/>
            <person name="Klingl A."/>
            <person name="Woyke T."/>
            <person name="Ryan C.M."/>
            <person name="Banfield J.F."/>
        </authorList>
    </citation>
    <scope>NUCLEOTIDE SEQUENCE [LARGE SCALE GENOMIC DNA]</scope>
</reference>
<keyword evidence="4" id="KW-0808">Transferase</keyword>
<evidence type="ECO:0000256" key="4">
    <source>
        <dbReference type="ARBA" id="ARBA00022679"/>
    </source>
</evidence>
<evidence type="ECO:0000313" key="10">
    <source>
        <dbReference type="EMBL" id="PIT95050.1"/>
    </source>
</evidence>
<dbReference type="EC" id="2.7.13.3" evidence="2"/>
<evidence type="ECO:0000256" key="6">
    <source>
        <dbReference type="ARBA" id="ARBA00022777"/>
    </source>
</evidence>
<dbReference type="InterPro" id="IPR005467">
    <property type="entry name" value="His_kinase_dom"/>
</dbReference>
<keyword evidence="7" id="KW-0067">ATP-binding</keyword>
<evidence type="ECO:0000313" key="11">
    <source>
        <dbReference type="Proteomes" id="UP000228900"/>
    </source>
</evidence>
<comment type="caution">
    <text evidence="10">The sequence shown here is derived from an EMBL/GenBank/DDBJ whole genome shotgun (WGS) entry which is preliminary data.</text>
</comment>
<evidence type="ECO:0000256" key="3">
    <source>
        <dbReference type="ARBA" id="ARBA00022553"/>
    </source>
</evidence>
<evidence type="ECO:0000256" key="7">
    <source>
        <dbReference type="ARBA" id="ARBA00022840"/>
    </source>
</evidence>
<evidence type="ECO:0000256" key="5">
    <source>
        <dbReference type="ARBA" id="ARBA00022741"/>
    </source>
</evidence>
<dbReference type="GO" id="GO:0005524">
    <property type="term" value="F:ATP binding"/>
    <property type="evidence" value="ECO:0007669"/>
    <property type="project" value="UniProtKB-KW"/>
</dbReference>
<dbReference type="PRINTS" id="PR00344">
    <property type="entry name" value="BCTRLSENSOR"/>
</dbReference>
<keyword evidence="6" id="KW-0418">Kinase</keyword>
<dbReference type="InterPro" id="IPR004358">
    <property type="entry name" value="Sig_transdc_His_kin-like_C"/>
</dbReference>
<feature type="domain" description="Histidine kinase" evidence="9">
    <location>
        <begin position="1"/>
        <end position="171"/>
    </location>
</feature>
<comment type="catalytic activity">
    <reaction evidence="1">
        <text>ATP + protein L-histidine = ADP + protein N-phospho-L-histidine.</text>
        <dbReference type="EC" id="2.7.13.3"/>
    </reaction>
</comment>
<organism evidence="10 11">
    <name type="scientific">Candidatus Falkowbacteria bacterium CG10_big_fil_rev_8_21_14_0_10_39_9</name>
    <dbReference type="NCBI Taxonomy" id="1974566"/>
    <lineage>
        <taxon>Bacteria</taxon>
        <taxon>Candidatus Falkowiibacteriota</taxon>
    </lineage>
</organism>
<keyword evidence="5" id="KW-0547">Nucleotide-binding</keyword>
<evidence type="ECO:0000256" key="8">
    <source>
        <dbReference type="ARBA" id="ARBA00023012"/>
    </source>
</evidence>
<dbReference type="Pfam" id="PF02518">
    <property type="entry name" value="HATPase_c"/>
    <property type="match status" value="1"/>
</dbReference>
<dbReference type="InterPro" id="IPR003594">
    <property type="entry name" value="HATPase_dom"/>
</dbReference>
<dbReference type="PROSITE" id="PS50109">
    <property type="entry name" value="HIS_KIN"/>
    <property type="match status" value="1"/>
</dbReference>
<evidence type="ECO:0000256" key="1">
    <source>
        <dbReference type="ARBA" id="ARBA00000085"/>
    </source>
</evidence>
<sequence length="190" mass="21225">MEDFITALRSQIKRQSNKRYFSLNEEINQIIQVLNHKIIKHNLSLKFSAAAEIKSYGDSVKFSQVAINLVSNAIDAYSGQRTKIKPINISLYHQKNYIYLAVADKAGGISPANLDHVFEPFFSTKSGPQEGLGIGLSSTKNIIEKDFGGSIKIKNNFDVGVKFIAKLPYRHDQLQSQSSRSNYSANKIPS</sequence>
<evidence type="ECO:0000259" key="9">
    <source>
        <dbReference type="PROSITE" id="PS50109"/>
    </source>
</evidence>
<proteinExistence type="predicted"/>
<keyword evidence="3" id="KW-0597">Phosphoprotein</keyword>
<protein>
    <recommendedName>
        <fullName evidence="2">histidine kinase</fullName>
        <ecNumber evidence="2">2.7.13.3</ecNumber>
    </recommendedName>
</protein>
<dbReference type="InterPro" id="IPR036890">
    <property type="entry name" value="HATPase_C_sf"/>
</dbReference>
<dbReference type="PANTHER" id="PTHR43065">
    <property type="entry name" value="SENSOR HISTIDINE KINASE"/>
    <property type="match status" value="1"/>
</dbReference>
<name>A0A2M6WQK1_9BACT</name>
<evidence type="ECO:0000256" key="2">
    <source>
        <dbReference type="ARBA" id="ARBA00012438"/>
    </source>
</evidence>
<dbReference type="PANTHER" id="PTHR43065:SF10">
    <property type="entry name" value="PEROXIDE STRESS-ACTIVATED HISTIDINE KINASE MAK3"/>
    <property type="match status" value="1"/>
</dbReference>
<dbReference type="GO" id="GO:0004673">
    <property type="term" value="F:protein histidine kinase activity"/>
    <property type="evidence" value="ECO:0007669"/>
    <property type="project" value="UniProtKB-EC"/>
</dbReference>
<dbReference type="EMBL" id="PFAQ01000020">
    <property type="protein sequence ID" value="PIT95050.1"/>
    <property type="molecule type" value="Genomic_DNA"/>
</dbReference>
<keyword evidence="8" id="KW-0902">Two-component regulatory system</keyword>
<dbReference type="Proteomes" id="UP000228900">
    <property type="component" value="Unassembled WGS sequence"/>
</dbReference>
<dbReference type="AlphaFoldDB" id="A0A2M6WQK1"/>
<gene>
    <name evidence="10" type="ORF">COT98_01270</name>
</gene>
<accession>A0A2M6WQK1</accession>
<dbReference type="GO" id="GO:0000160">
    <property type="term" value="P:phosphorelay signal transduction system"/>
    <property type="evidence" value="ECO:0007669"/>
    <property type="project" value="UniProtKB-KW"/>
</dbReference>
<dbReference type="Gene3D" id="3.30.565.10">
    <property type="entry name" value="Histidine kinase-like ATPase, C-terminal domain"/>
    <property type="match status" value="1"/>
</dbReference>
<dbReference type="SMART" id="SM00387">
    <property type="entry name" value="HATPase_c"/>
    <property type="match status" value="1"/>
</dbReference>